<name>A0A3Q2TRZ6_FUNHE</name>
<dbReference type="GO" id="GO:0000981">
    <property type="term" value="F:DNA-binding transcription factor activity, RNA polymerase II-specific"/>
    <property type="evidence" value="ECO:0007669"/>
    <property type="project" value="TreeGrafter"/>
</dbReference>
<keyword evidence="10" id="KW-1185">Reference proteome</keyword>
<reference evidence="9" key="2">
    <citation type="submission" date="2025-09" db="UniProtKB">
        <authorList>
            <consortium name="Ensembl"/>
        </authorList>
    </citation>
    <scope>IDENTIFICATION</scope>
</reference>
<feature type="domain" description="Homeobox" evidence="8">
    <location>
        <begin position="15"/>
        <end position="75"/>
    </location>
</feature>
<evidence type="ECO:0000256" key="1">
    <source>
        <dbReference type="ARBA" id="ARBA00004123"/>
    </source>
</evidence>
<dbReference type="PANTHER" id="PTHR45793:SF5">
    <property type="entry name" value="HOMEOTIC PROTEIN OCELLILESS"/>
    <property type="match status" value="1"/>
</dbReference>
<comment type="subcellular location">
    <subcellularLocation>
        <location evidence="1 6 7">Nucleus</location>
    </subcellularLocation>
</comment>
<dbReference type="STRING" id="8078.ENSFHEP00000019525"/>
<dbReference type="GO" id="GO:0005634">
    <property type="term" value="C:nucleus"/>
    <property type="evidence" value="ECO:0007669"/>
    <property type="project" value="UniProtKB-SubCell"/>
</dbReference>
<dbReference type="GO" id="GO:0000978">
    <property type="term" value="F:RNA polymerase II cis-regulatory region sequence-specific DNA binding"/>
    <property type="evidence" value="ECO:0007669"/>
    <property type="project" value="TreeGrafter"/>
</dbReference>
<evidence type="ECO:0000259" key="8">
    <source>
        <dbReference type="PROSITE" id="PS50071"/>
    </source>
</evidence>
<dbReference type="InterPro" id="IPR009057">
    <property type="entry name" value="Homeodomain-like_sf"/>
</dbReference>
<keyword evidence="5 6" id="KW-0539">Nucleus</keyword>
<organism evidence="9 10">
    <name type="scientific">Fundulus heteroclitus</name>
    <name type="common">Killifish</name>
    <name type="synonym">Mummichog</name>
    <dbReference type="NCBI Taxonomy" id="8078"/>
    <lineage>
        <taxon>Eukaryota</taxon>
        <taxon>Metazoa</taxon>
        <taxon>Chordata</taxon>
        <taxon>Craniata</taxon>
        <taxon>Vertebrata</taxon>
        <taxon>Euteleostomi</taxon>
        <taxon>Actinopterygii</taxon>
        <taxon>Neopterygii</taxon>
        <taxon>Teleostei</taxon>
        <taxon>Neoteleostei</taxon>
        <taxon>Acanthomorphata</taxon>
        <taxon>Ovalentaria</taxon>
        <taxon>Atherinomorphae</taxon>
        <taxon>Cyprinodontiformes</taxon>
        <taxon>Fundulidae</taxon>
        <taxon>Fundulus</taxon>
    </lineage>
</organism>
<dbReference type="Ensembl" id="ENSFHET00000028797.1">
    <property type="protein sequence ID" value="ENSFHEP00000019525.1"/>
    <property type="gene ID" value="ENSFHEG00000021444.1"/>
</dbReference>
<sequence length="249" mass="27387">WKWCKESDLNCSSGNQRRRKRTTFSKTQLGQLERAFSITQYPNIKMKESLASATGLPESKIQVWFQNRRARFFKSKKQMREASNLHADNARPGFTNTAPCRPSMPRMDPFPAIHSLPSSPGYPAPSLPQASSLSATIAPPSPDLFACCFSHASTDYCQSLSPHSELHDWDYRELEAALFGCAPGAQPEGSHCAAASHAEPTQGPHGQLELQGFSCNDDDLADLCLKELLGDLSLPDLDISAAMLDYILA</sequence>
<dbReference type="GeneTree" id="ENSGT00920000149180"/>
<keyword evidence="2" id="KW-0217">Developmental protein</keyword>
<feature type="DNA-binding region" description="Homeobox" evidence="6">
    <location>
        <begin position="17"/>
        <end position="76"/>
    </location>
</feature>
<dbReference type="CDD" id="cd00086">
    <property type="entry name" value="homeodomain"/>
    <property type="match status" value="1"/>
</dbReference>
<accession>A0A3Q2TRZ6</accession>
<keyword evidence="3 6" id="KW-0238">DNA-binding</keyword>
<dbReference type="PROSITE" id="PS50071">
    <property type="entry name" value="HOMEOBOX_2"/>
    <property type="match status" value="1"/>
</dbReference>
<evidence type="ECO:0000256" key="4">
    <source>
        <dbReference type="ARBA" id="ARBA00023155"/>
    </source>
</evidence>
<dbReference type="Gene3D" id="1.10.10.60">
    <property type="entry name" value="Homeodomain-like"/>
    <property type="match status" value="1"/>
</dbReference>
<proteinExistence type="predicted"/>
<dbReference type="PANTHER" id="PTHR45793">
    <property type="entry name" value="HOMEOBOX PROTEIN"/>
    <property type="match status" value="1"/>
</dbReference>
<evidence type="ECO:0000256" key="2">
    <source>
        <dbReference type="ARBA" id="ARBA00022473"/>
    </source>
</evidence>
<dbReference type="Proteomes" id="UP000265000">
    <property type="component" value="Unplaced"/>
</dbReference>
<reference evidence="9" key="1">
    <citation type="submission" date="2025-08" db="UniProtKB">
        <authorList>
            <consortium name="Ensembl"/>
        </authorList>
    </citation>
    <scope>IDENTIFICATION</scope>
</reference>
<evidence type="ECO:0000313" key="9">
    <source>
        <dbReference type="Ensembl" id="ENSFHEP00000019525.1"/>
    </source>
</evidence>
<evidence type="ECO:0000256" key="3">
    <source>
        <dbReference type="ARBA" id="ARBA00023125"/>
    </source>
</evidence>
<dbReference type="SUPFAM" id="SSF46689">
    <property type="entry name" value="Homeodomain-like"/>
    <property type="match status" value="1"/>
</dbReference>
<dbReference type="InterPro" id="IPR001356">
    <property type="entry name" value="HD"/>
</dbReference>
<evidence type="ECO:0000313" key="10">
    <source>
        <dbReference type="Proteomes" id="UP000265000"/>
    </source>
</evidence>
<dbReference type="Pfam" id="PF00046">
    <property type="entry name" value="Homeodomain"/>
    <property type="match status" value="1"/>
</dbReference>
<dbReference type="SMART" id="SM00389">
    <property type="entry name" value="HOX"/>
    <property type="match status" value="1"/>
</dbReference>
<evidence type="ECO:0000256" key="7">
    <source>
        <dbReference type="RuleBase" id="RU000682"/>
    </source>
</evidence>
<dbReference type="AlphaFoldDB" id="A0A3Q2TRZ6"/>
<keyword evidence="4 6" id="KW-0371">Homeobox</keyword>
<protein>
    <recommendedName>
        <fullName evidence="8">Homeobox domain-containing protein</fullName>
    </recommendedName>
</protein>
<evidence type="ECO:0000256" key="6">
    <source>
        <dbReference type="PROSITE-ProRule" id="PRU00108"/>
    </source>
</evidence>
<evidence type="ECO:0000256" key="5">
    <source>
        <dbReference type="ARBA" id="ARBA00023242"/>
    </source>
</evidence>